<reference evidence="1" key="1">
    <citation type="journal article" date="2007" name="PLoS ONE">
        <title>The first genome sequence of an elite grapevine cultivar (Pinot noir Vitis vinifera L.): coping with a highly heterozygous genome.</title>
        <authorList>
            <person name="Velasco R."/>
            <person name="Zharkikh A."/>
            <person name="Troggio M."/>
            <person name="Cartwright D.A."/>
            <person name="Cestaro A."/>
            <person name="Pruss D."/>
            <person name="Pindo M."/>
            <person name="FitzGerald L.M."/>
            <person name="Vezzulli S."/>
            <person name="Reid J."/>
            <person name="Malacarne G."/>
            <person name="Iliev D."/>
            <person name="Coppola G."/>
            <person name="Wardell B."/>
            <person name="Micheletti D."/>
            <person name="Macalma T."/>
            <person name="Facci M."/>
            <person name="Mitchell J.T."/>
            <person name="Perazzolli M."/>
            <person name="Eldredge G."/>
            <person name="Gatto P."/>
            <person name="Oyzerski R."/>
            <person name="Moretto M."/>
            <person name="Gutin N."/>
            <person name="Stefanini M."/>
            <person name="Chen Y."/>
            <person name="Segala C."/>
            <person name="Davenport C."/>
            <person name="Dematte L."/>
            <person name="Mraz A."/>
            <person name="Battilana J."/>
            <person name="Stormo K."/>
            <person name="Costa F."/>
            <person name="Tao Q."/>
            <person name="Si-Ammour A."/>
            <person name="Harkins T."/>
            <person name="Lackey A."/>
            <person name="Perbost C."/>
            <person name="Taillon B."/>
            <person name="Stella A."/>
            <person name="Solovyev V."/>
            <person name="Fawcett J.A."/>
            <person name="Sterck L."/>
            <person name="Vandepoele K."/>
            <person name="Grando S.M."/>
            <person name="Toppo S."/>
            <person name="Moser C."/>
            <person name="Lanchbury J."/>
            <person name="Bogden R."/>
            <person name="Skolnick M."/>
            <person name="Sgaramella V."/>
            <person name="Bhatnagar S.K."/>
            <person name="Fontana P."/>
            <person name="Gutin A."/>
            <person name="Van de Peer Y."/>
            <person name="Salamini F."/>
            <person name="Viola R."/>
        </authorList>
    </citation>
    <scope>NUCLEOTIDE SEQUENCE</scope>
</reference>
<dbReference type="EMBL" id="AM434780">
    <property type="protein sequence ID" value="CAN82571.1"/>
    <property type="molecule type" value="Genomic_DNA"/>
</dbReference>
<sequence>MVSNLQPKHVKLKSFVITHIFVVWSHSSFVSDTGFLFTYEASSFGHLGRHDAHTIMSFGVVKLADEVLFYNERSEEGDSSTPPVDHYSTCMKINQMARITLIDLRLMIAYTWVLASNLMHVQQVLRHHPRSKDCACLITKASTERVYGDERKTYWKEACFAQIKTGYVLGTELDCGDSPHAMRRRLQLAFVFS</sequence>
<evidence type="ECO:0000313" key="1">
    <source>
        <dbReference type="EMBL" id="CAN82571.1"/>
    </source>
</evidence>
<gene>
    <name evidence="1" type="ORF">VITISV_016118</name>
</gene>
<accession>A5ATB6</accession>
<organism evidence="1">
    <name type="scientific">Vitis vinifera</name>
    <name type="common">Grape</name>
    <dbReference type="NCBI Taxonomy" id="29760"/>
    <lineage>
        <taxon>Eukaryota</taxon>
        <taxon>Viridiplantae</taxon>
        <taxon>Streptophyta</taxon>
        <taxon>Embryophyta</taxon>
        <taxon>Tracheophyta</taxon>
        <taxon>Spermatophyta</taxon>
        <taxon>Magnoliopsida</taxon>
        <taxon>eudicotyledons</taxon>
        <taxon>Gunneridae</taxon>
        <taxon>Pentapetalae</taxon>
        <taxon>rosids</taxon>
        <taxon>Vitales</taxon>
        <taxon>Vitaceae</taxon>
        <taxon>Viteae</taxon>
        <taxon>Vitis</taxon>
    </lineage>
</organism>
<proteinExistence type="predicted"/>
<protein>
    <submittedName>
        <fullName evidence="1">Uncharacterized protein</fullName>
    </submittedName>
</protein>
<dbReference type="AlphaFoldDB" id="A5ATB6"/>
<name>A5ATB6_VITVI</name>